<dbReference type="EMBL" id="MPJW01000092">
    <property type="protein sequence ID" value="OLU41032.1"/>
    <property type="molecule type" value="Genomic_DNA"/>
</dbReference>
<dbReference type="RefSeq" id="WP_075818542.1">
    <property type="nucleotide sequence ID" value="NZ_CAOUMU010000001.1"/>
</dbReference>
<dbReference type="GO" id="GO:0004252">
    <property type="term" value="F:serine-type endopeptidase activity"/>
    <property type="evidence" value="ECO:0007669"/>
    <property type="project" value="InterPro"/>
</dbReference>
<keyword evidence="6 8" id="KW-0378">Hydrolase</keyword>
<dbReference type="InterPro" id="IPR019533">
    <property type="entry name" value="Peptidase_S26"/>
</dbReference>
<dbReference type="OrthoDB" id="9802919at2"/>
<dbReference type="InterPro" id="IPR000223">
    <property type="entry name" value="Pept_S26A_signal_pept_1"/>
</dbReference>
<dbReference type="PRINTS" id="PR00727">
    <property type="entry name" value="LEADERPTASE"/>
</dbReference>
<keyword evidence="11" id="KW-1185">Reference proteome</keyword>
<dbReference type="PROSITE" id="PS00501">
    <property type="entry name" value="SPASE_I_1"/>
    <property type="match status" value="1"/>
</dbReference>
<evidence type="ECO:0000256" key="6">
    <source>
        <dbReference type="ARBA" id="ARBA00022801"/>
    </source>
</evidence>
<dbReference type="EC" id="3.4.21.89" evidence="4 8"/>
<dbReference type="GO" id="GO:0009003">
    <property type="term" value="F:signal peptidase activity"/>
    <property type="evidence" value="ECO:0007669"/>
    <property type="project" value="UniProtKB-EC"/>
</dbReference>
<evidence type="ECO:0000256" key="2">
    <source>
        <dbReference type="ARBA" id="ARBA00004401"/>
    </source>
</evidence>
<feature type="active site" evidence="7">
    <location>
        <position position="103"/>
    </location>
</feature>
<evidence type="ECO:0000256" key="5">
    <source>
        <dbReference type="ARBA" id="ARBA00022670"/>
    </source>
</evidence>
<dbReference type="SUPFAM" id="SSF51306">
    <property type="entry name" value="LexA/Signal peptidase"/>
    <property type="match status" value="1"/>
</dbReference>
<evidence type="ECO:0000256" key="4">
    <source>
        <dbReference type="ARBA" id="ARBA00013208"/>
    </source>
</evidence>
<reference evidence="10 11" key="1">
    <citation type="submission" date="2016-11" db="EMBL/GenBank/DDBJ databases">
        <title>Description of two novel members of the family Erysipelotrichaceae: Ileibacterium lipovorans gen. nov., sp. nov. and Dubosiella newyorkensis, gen. nov., sp. nov.</title>
        <authorList>
            <person name="Cox L.M."/>
            <person name="Sohn J."/>
            <person name="Tyrrell K.L."/>
            <person name="Citron D.M."/>
            <person name="Lawson P.A."/>
            <person name="Patel N.B."/>
            <person name="Iizumi T."/>
            <person name="Perez-Perez G.I."/>
            <person name="Goldstein E.J."/>
            <person name="Blaser M.J."/>
        </authorList>
    </citation>
    <scope>NUCLEOTIDE SEQUENCE [LARGE SCALE GENOMIC DNA]</scope>
    <source>
        <strain evidence="10 11">NYU-BL-A3</strain>
    </source>
</reference>
<comment type="catalytic activity">
    <reaction evidence="1 8">
        <text>Cleavage of hydrophobic, N-terminal signal or leader sequences from secreted and periplasmic proteins.</text>
        <dbReference type="EC" id="3.4.21.89"/>
    </reaction>
</comment>
<comment type="caution">
    <text evidence="10">The sequence shown here is derived from an EMBL/GenBank/DDBJ whole genome shotgun (WGS) entry which is preliminary data.</text>
</comment>
<evidence type="ECO:0000256" key="1">
    <source>
        <dbReference type="ARBA" id="ARBA00000677"/>
    </source>
</evidence>
<dbReference type="PROSITE" id="PS00761">
    <property type="entry name" value="SPASE_I_3"/>
    <property type="match status" value="1"/>
</dbReference>
<keyword evidence="8" id="KW-0472">Membrane</keyword>
<keyword evidence="5 8" id="KW-0645">Protease</keyword>
<dbReference type="Pfam" id="PF10502">
    <property type="entry name" value="Peptidase_S26"/>
    <property type="match status" value="1"/>
</dbReference>
<protein>
    <recommendedName>
        <fullName evidence="4 8">Signal peptidase I</fullName>
        <ecNumber evidence="4 8">3.4.21.89</ecNumber>
    </recommendedName>
</protein>
<dbReference type="InterPro" id="IPR019756">
    <property type="entry name" value="Pept_S26A_signal_pept_1_Ser-AS"/>
</dbReference>
<dbReference type="PANTHER" id="PTHR43390">
    <property type="entry name" value="SIGNAL PEPTIDASE I"/>
    <property type="match status" value="1"/>
</dbReference>
<evidence type="ECO:0000256" key="8">
    <source>
        <dbReference type="RuleBase" id="RU362042"/>
    </source>
</evidence>
<comment type="similarity">
    <text evidence="3 8">Belongs to the peptidase S26 family.</text>
</comment>
<evidence type="ECO:0000256" key="7">
    <source>
        <dbReference type="PIRSR" id="PIRSR600223-1"/>
    </source>
</evidence>
<comment type="subcellular location">
    <subcellularLocation>
        <location evidence="2">Cell membrane</location>
        <topology evidence="2">Single-pass type II membrane protein</topology>
    </subcellularLocation>
    <subcellularLocation>
        <location evidence="8">Membrane</location>
        <topology evidence="8">Single-pass type II membrane protein</topology>
    </subcellularLocation>
</comment>
<keyword evidence="8" id="KW-1133">Transmembrane helix</keyword>
<gene>
    <name evidence="10" type="ORF">BO222_03900</name>
</gene>
<feature type="transmembrane region" description="Helical" evidence="8">
    <location>
        <begin position="30"/>
        <end position="52"/>
    </location>
</feature>
<name>A0A1U7NHB8_9FIRM</name>
<dbReference type="GeneID" id="82202359"/>
<dbReference type="InterPro" id="IPR019758">
    <property type="entry name" value="Pept_S26A_signal_pept_1_CS"/>
</dbReference>
<proteinExistence type="inferred from homology"/>
<evidence type="ECO:0000313" key="11">
    <source>
        <dbReference type="Proteomes" id="UP000186341"/>
    </source>
</evidence>
<evidence type="ECO:0000259" key="9">
    <source>
        <dbReference type="Pfam" id="PF10502"/>
    </source>
</evidence>
<dbReference type="NCBIfam" id="TIGR02227">
    <property type="entry name" value="sigpep_I_bact"/>
    <property type="match status" value="1"/>
</dbReference>
<feature type="domain" description="Peptidase S26" evidence="9">
    <location>
        <begin position="28"/>
        <end position="205"/>
    </location>
</feature>
<dbReference type="Gene3D" id="2.10.109.10">
    <property type="entry name" value="Umud Fragment, subunit A"/>
    <property type="match status" value="1"/>
</dbReference>
<dbReference type="InterPro" id="IPR036286">
    <property type="entry name" value="LexA/Signal_pep-like_sf"/>
</dbReference>
<dbReference type="PANTHER" id="PTHR43390:SF1">
    <property type="entry name" value="CHLOROPLAST PROCESSING PEPTIDASE"/>
    <property type="match status" value="1"/>
</dbReference>
<accession>A0A1U7NHB8</accession>
<dbReference type="CDD" id="cd06530">
    <property type="entry name" value="S26_SPase_I"/>
    <property type="match status" value="1"/>
</dbReference>
<dbReference type="AlphaFoldDB" id="A0A1U7NHB8"/>
<dbReference type="GO" id="GO:0006465">
    <property type="term" value="P:signal peptide processing"/>
    <property type="evidence" value="ECO:0007669"/>
    <property type="project" value="InterPro"/>
</dbReference>
<evidence type="ECO:0000256" key="3">
    <source>
        <dbReference type="ARBA" id="ARBA00009370"/>
    </source>
</evidence>
<keyword evidence="8" id="KW-0812">Transmembrane</keyword>
<organism evidence="10 11">
    <name type="scientific">Ileibacterium valens</name>
    <dbReference type="NCBI Taxonomy" id="1862668"/>
    <lineage>
        <taxon>Bacteria</taxon>
        <taxon>Bacillati</taxon>
        <taxon>Bacillota</taxon>
        <taxon>Erysipelotrichia</taxon>
        <taxon>Erysipelotrichales</taxon>
        <taxon>Erysipelotrichaceae</taxon>
        <taxon>Ileibacterium</taxon>
    </lineage>
</organism>
<dbReference type="GO" id="GO:0005886">
    <property type="term" value="C:plasma membrane"/>
    <property type="evidence" value="ECO:0007669"/>
    <property type="project" value="UniProtKB-SubCell"/>
</dbReference>
<evidence type="ECO:0000313" key="10">
    <source>
        <dbReference type="EMBL" id="OLU41032.1"/>
    </source>
</evidence>
<sequence>MSEENTKRKKRKQRYSEDDERSIWEDILDFVKVFAISAIVILLFVNFIAYPITVRGHSMDPTLSNGEYGYTSLISLSTSEPARGDIVVVKMNEEDGSESLWVKRVIGLPGETVECKDGIIYINGVAFDESDYLSEEYMSQALADFKAETGYDYGTFTNDFAPVTLGEDQYWIMGDNRPWSKDSRDPGVGAVSRDRFFGKGIMVLWPFDKFGAK</sequence>
<dbReference type="Proteomes" id="UP000186341">
    <property type="component" value="Unassembled WGS sequence"/>
</dbReference>
<feature type="active site" evidence="7">
    <location>
        <position position="58"/>
    </location>
</feature>